<protein>
    <submittedName>
        <fullName evidence="1">6249_t:CDS:1</fullName>
    </submittedName>
</protein>
<organism evidence="1 2">
    <name type="scientific">Scutellospora calospora</name>
    <dbReference type="NCBI Taxonomy" id="85575"/>
    <lineage>
        <taxon>Eukaryota</taxon>
        <taxon>Fungi</taxon>
        <taxon>Fungi incertae sedis</taxon>
        <taxon>Mucoromycota</taxon>
        <taxon>Glomeromycotina</taxon>
        <taxon>Glomeromycetes</taxon>
        <taxon>Diversisporales</taxon>
        <taxon>Gigasporaceae</taxon>
        <taxon>Scutellospora</taxon>
    </lineage>
</organism>
<keyword evidence="2" id="KW-1185">Reference proteome</keyword>
<comment type="caution">
    <text evidence="1">The sequence shown here is derived from an EMBL/GenBank/DDBJ whole genome shotgun (WGS) entry which is preliminary data.</text>
</comment>
<dbReference type="EMBL" id="CAJVPM010026938">
    <property type="protein sequence ID" value="CAG8664086.1"/>
    <property type="molecule type" value="Genomic_DNA"/>
</dbReference>
<gene>
    <name evidence="1" type="ORF">SCALOS_LOCUS9138</name>
</gene>
<dbReference type="Proteomes" id="UP000789860">
    <property type="component" value="Unassembled WGS sequence"/>
</dbReference>
<name>A0ACA9NM89_9GLOM</name>
<proteinExistence type="predicted"/>
<reference evidence="1" key="1">
    <citation type="submission" date="2021-06" db="EMBL/GenBank/DDBJ databases">
        <authorList>
            <person name="Kallberg Y."/>
            <person name="Tangrot J."/>
            <person name="Rosling A."/>
        </authorList>
    </citation>
    <scope>NUCLEOTIDE SEQUENCE</scope>
    <source>
        <strain evidence="1">AU212A</strain>
    </source>
</reference>
<evidence type="ECO:0000313" key="1">
    <source>
        <dbReference type="EMBL" id="CAG8664086.1"/>
    </source>
</evidence>
<feature type="non-terminal residue" evidence="1">
    <location>
        <position position="1"/>
    </location>
</feature>
<evidence type="ECO:0000313" key="2">
    <source>
        <dbReference type="Proteomes" id="UP000789860"/>
    </source>
</evidence>
<sequence length="163" mass="19015">VGKAPDIKSFRAHSSILYYRSPYFRRELSSPSFDSVSKKFKFNIPVEIFETLLIGTIMLDDKNGSEIFRVLLATEKLGLYEIITHIQQFLLEHHVDWLKRHIETINRASFKNDHFQVLQQFCTVNDPGKVLSAINFDSISENALISLLKRDHFGMDEVQMWDH</sequence>
<accession>A0ACA9NM89</accession>
<feature type="non-terminal residue" evidence="1">
    <location>
        <position position="163"/>
    </location>
</feature>